<evidence type="ECO:0000256" key="1">
    <source>
        <dbReference type="ARBA" id="ARBA00017378"/>
    </source>
</evidence>
<evidence type="ECO:0000313" key="10">
    <source>
        <dbReference type="Proteomes" id="UP001220478"/>
    </source>
</evidence>
<feature type="domain" description="RCK C-terminal" evidence="8">
    <location>
        <begin position="140"/>
        <end position="223"/>
    </location>
</feature>
<gene>
    <name evidence="9" type="primary">trkA</name>
    <name evidence="9" type="ORF">PYS61_05035</name>
</gene>
<dbReference type="Pfam" id="PF02080">
    <property type="entry name" value="TrkA_C"/>
    <property type="match status" value="2"/>
</dbReference>
<dbReference type="Pfam" id="PF02254">
    <property type="entry name" value="TrkA_N"/>
    <property type="match status" value="2"/>
</dbReference>
<dbReference type="RefSeq" id="WP_315571388.1">
    <property type="nucleotide sequence ID" value="NZ_CP118868.1"/>
</dbReference>
<dbReference type="EMBL" id="CP118868">
    <property type="protein sequence ID" value="WEG35297.1"/>
    <property type="molecule type" value="Genomic_DNA"/>
</dbReference>
<dbReference type="Gene3D" id="3.40.50.720">
    <property type="entry name" value="NAD(P)-binding Rossmann-like Domain"/>
    <property type="match status" value="2"/>
</dbReference>
<evidence type="ECO:0000256" key="3">
    <source>
        <dbReference type="ARBA" id="ARBA00022538"/>
    </source>
</evidence>
<feature type="domain" description="RCK C-terminal" evidence="8">
    <location>
        <begin position="376"/>
        <end position="457"/>
    </location>
</feature>
<reference evidence="9 10" key="1">
    <citation type="submission" date="2023-02" db="EMBL/GenBank/DDBJ databases">
        <title>Novel Oscillospiraceae bacterial genomes.</title>
        <authorList>
            <person name="Srinivasan S."/>
            <person name="Austin M.N."/>
            <person name="Fiedler T.L."/>
            <person name="Strenk S.M."/>
            <person name="Agnew K.J."/>
            <person name="Nagana Gowda G.A."/>
            <person name="Raftery D."/>
            <person name="Beamer M.A."/>
            <person name="Achilles S.L."/>
            <person name="Wiesenfeld H.C."/>
            <person name="Fredricks D.N."/>
            <person name="Hillier S.L."/>
        </authorList>
    </citation>
    <scope>NUCLEOTIDE SEQUENCE [LARGE SCALE GENOMIC DNA]</scope>
    <source>
        <strain evidence="9 10">CHIC02 1186E3-8</strain>
    </source>
</reference>
<dbReference type="InterPro" id="IPR003148">
    <property type="entry name" value="RCK_N"/>
</dbReference>
<dbReference type="Gene3D" id="3.30.70.1450">
    <property type="entry name" value="Regulator of K+ conductance, C-terminal domain"/>
    <property type="match status" value="2"/>
</dbReference>
<dbReference type="InterPro" id="IPR006036">
    <property type="entry name" value="K_uptake_TrkA"/>
</dbReference>
<dbReference type="NCBIfam" id="NF007033">
    <property type="entry name" value="PRK09496.1-5"/>
    <property type="match status" value="1"/>
</dbReference>
<accession>A0ABY8C770</accession>
<evidence type="ECO:0000256" key="2">
    <source>
        <dbReference type="ARBA" id="ARBA00022448"/>
    </source>
</evidence>
<dbReference type="PRINTS" id="PR00335">
    <property type="entry name" value="KUPTAKETRKA"/>
</dbReference>
<dbReference type="NCBIfam" id="NF007039">
    <property type="entry name" value="PRK09496.3-2"/>
    <property type="match status" value="1"/>
</dbReference>
<keyword evidence="3" id="KW-0633">Potassium transport</keyword>
<evidence type="ECO:0000256" key="6">
    <source>
        <dbReference type="ARBA" id="ARBA00023065"/>
    </source>
</evidence>
<dbReference type="PROSITE" id="PS51202">
    <property type="entry name" value="RCK_C"/>
    <property type="match status" value="2"/>
</dbReference>
<keyword evidence="2" id="KW-0813">Transport</keyword>
<dbReference type="PROSITE" id="PS51201">
    <property type="entry name" value="RCK_N"/>
    <property type="match status" value="1"/>
</dbReference>
<keyword evidence="10" id="KW-1185">Reference proteome</keyword>
<dbReference type="SUPFAM" id="SSF116726">
    <property type="entry name" value="TrkA C-terminal domain-like"/>
    <property type="match status" value="2"/>
</dbReference>
<dbReference type="InterPro" id="IPR036721">
    <property type="entry name" value="RCK_C_sf"/>
</dbReference>
<name>A0ABY8C770_9FIRM</name>
<dbReference type="PANTHER" id="PTHR43833">
    <property type="entry name" value="POTASSIUM CHANNEL PROTEIN 2-RELATED-RELATED"/>
    <property type="match status" value="1"/>
</dbReference>
<evidence type="ECO:0000256" key="5">
    <source>
        <dbReference type="ARBA" id="ARBA00023027"/>
    </source>
</evidence>
<keyword evidence="4" id="KW-0630">Potassium</keyword>
<proteinExistence type="predicted"/>
<sequence>MNITIVGGGKVGETLCQDLAAAKHDVTLIDTDADLISKLINSFDITGFVGNGALYDVQKESNVAEADIFIAVSPQDETNLIAALTAKYLGAKKTIARVRNPNYTKQANFLRNKLGIDMIINPELQAARDIAGNLQFPQASNVEQFAHDRGYLLNLKLPFQSPIIGLNMAAVRNRFNSVIILAIERKDGSVLIPFGLTEICEGDRIFVTGDIKELNLFYAYLGYSQTKIKNALIVGAGKITNHLIPRLLRGGIEPKVIEVNRTAAENLSMTYPDITVINEDGTNQQILDAEHLADYDVSIALTGIDEENLLISLYAEKLNVTKVISKVNRTNLLCLLYREDHNHIDSHSIITPRLLVADQIVRFVRAYGNASGSNVDALYRLCGDKVEVLQFNVKAHAACCNIPLANLATKKNILIAYIIRDNKLIFPGGSDIIQTGDKVLIVTTHKNFDDIDDILVGGNV</sequence>
<feature type="domain" description="RCK N-terminal" evidence="7">
    <location>
        <begin position="1"/>
        <end position="120"/>
    </location>
</feature>
<dbReference type="InterPro" id="IPR006037">
    <property type="entry name" value="RCK_C"/>
</dbReference>
<dbReference type="InterPro" id="IPR050721">
    <property type="entry name" value="Trk_Ktr_HKT_K-transport"/>
</dbReference>
<dbReference type="InterPro" id="IPR036291">
    <property type="entry name" value="NAD(P)-bd_dom_sf"/>
</dbReference>
<evidence type="ECO:0000313" key="9">
    <source>
        <dbReference type="EMBL" id="WEG35297.1"/>
    </source>
</evidence>
<protein>
    <recommendedName>
        <fullName evidence="1">Trk system potassium uptake protein TrkA</fullName>
    </recommendedName>
</protein>
<evidence type="ECO:0000259" key="8">
    <source>
        <dbReference type="PROSITE" id="PS51202"/>
    </source>
</evidence>
<evidence type="ECO:0000256" key="4">
    <source>
        <dbReference type="ARBA" id="ARBA00022958"/>
    </source>
</evidence>
<keyword evidence="5" id="KW-0520">NAD</keyword>
<dbReference type="Proteomes" id="UP001220478">
    <property type="component" value="Chromosome"/>
</dbReference>
<dbReference type="SUPFAM" id="SSF51735">
    <property type="entry name" value="NAD(P)-binding Rossmann-fold domains"/>
    <property type="match status" value="2"/>
</dbReference>
<dbReference type="PANTHER" id="PTHR43833:SF5">
    <property type="entry name" value="TRK SYSTEM POTASSIUM UPTAKE PROTEIN TRKA"/>
    <property type="match status" value="1"/>
</dbReference>
<organism evidence="9 10">
    <name type="scientific">Amygdalobacter indicium</name>
    <dbReference type="NCBI Taxonomy" id="3029272"/>
    <lineage>
        <taxon>Bacteria</taxon>
        <taxon>Bacillati</taxon>
        <taxon>Bacillota</taxon>
        <taxon>Clostridia</taxon>
        <taxon>Eubacteriales</taxon>
        <taxon>Oscillospiraceae</taxon>
        <taxon>Amygdalobacter</taxon>
    </lineage>
</organism>
<keyword evidence="6" id="KW-0406">Ion transport</keyword>
<evidence type="ECO:0000259" key="7">
    <source>
        <dbReference type="PROSITE" id="PS51201"/>
    </source>
</evidence>